<accession>A0A844D1B7</accession>
<keyword evidence="4" id="KW-0238">DNA-binding</keyword>
<sequence length="326" mass="36007">MKILAVDDDPIILDLLTEVLRAAGFTNLTVCSSARDALNEIEQAVVPFDCFLFDIQMPEVDGIELTAAVRRTPGYAETPILMITAMSDRTYIDNAFAAGASDYITKPFEIGEVHARLRVIESLVTERKWKEDRNPVTAPQEPLALVSDELFQKRLQLQEIDGFIDYLALENYLLQVSRVSLLGMYAVGVAVRDFKRLFAASTVYEYESAVADVAEALSDTLKPQSFFAAHAGEGEFVCVLADGRNFDAEEFQKALNETLHEMDLHFCDGRPMSIQATVGDPVSLKVKSAKSLPNALVQAASNAESVALSGRVQNDEKWTKRTLFGL</sequence>
<dbReference type="SMART" id="SM00448">
    <property type="entry name" value="REC"/>
    <property type="match status" value="1"/>
</dbReference>
<keyword evidence="1 6" id="KW-0597">Phosphoprotein</keyword>
<evidence type="ECO:0000259" key="7">
    <source>
        <dbReference type="PROSITE" id="PS50110"/>
    </source>
</evidence>
<dbReference type="GO" id="GO:0005829">
    <property type="term" value="C:cytosol"/>
    <property type="evidence" value="ECO:0007669"/>
    <property type="project" value="TreeGrafter"/>
</dbReference>
<dbReference type="PROSITE" id="PS50110">
    <property type="entry name" value="RESPONSE_REGULATORY"/>
    <property type="match status" value="1"/>
</dbReference>
<keyword evidence="2" id="KW-0902">Two-component regulatory system</keyword>
<dbReference type="InterPro" id="IPR011006">
    <property type="entry name" value="CheY-like_superfamily"/>
</dbReference>
<evidence type="ECO:0000313" key="9">
    <source>
        <dbReference type="Proteomes" id="UP000564704"/>
    </source>
</evidence>
<comment type="caution">
    <text evidence="8">The sequence shown here is derived from an EMBL/GenBank/DDBJ whole genome shotgun (WGS) entry which is preliminary data.</text>
</comment>
<dbReference type="InterPro" id="IPR001789">
    <property type="entry name" value="Sig_transdc_resp-reg_receiver"/>
</dbReference>
<dbReference type="GO" id="GO:0000156">
    <property type="term" value="F:phosphorelay response regulator activity"/>
    <property type="evidence" value="ECO:0007669"/>
    <property type="project" value="TreeGrafter"/>
</dbReference>
<name>A0A844D1B7_9RHOB</name>
<keyword evidence="5" id="KW-0804">Transcription</keyword>
<dbReference type="Proteomes" id="UP000564704">
    <property type="component" value="Unassembled WGS sequence"/>
</dbReference>
<dbReference type="Pfam" id="PF00072">
    <property type="entry name" value="Response_reg"/>
    <property type="match status" value="1"/>
</dbReference>
<dbReference type="OrthoDB" id="7326651at2"/>
<evidence type="ECO:0000313" key="8">
    <source>
        <dbReference type="EMBL" id="MRU14978.1"/>
    </source>
</evidence>
<protein>
    <submittedName>
        <fullName evidence="8">Response regulator</fullName>
    </submittedName>
</protein>
<reference evidence="8 9" key="1">
    <citation type="submission" date="2019-05" db="EMBL/GenBank/DDBJ databases">
        <title>Roseovarius bejariae sp. nov., a moderately halophylic bacterium isolated from a saline soil in Rambla Salada (Murcia).</title>
        <authorList>
            <person name="Castro D.J."/>
            <person name="Gomez-Altuve A."/>
            <person name="Reina J.C."/>
            <person name="Rodriguez M."/>
            <person name="Sampedro I."/>
            <person name="Llamas I."/>
            <person name="Martinez-Checa F."/>
        </authorList>
    </citation>
    <scope>NUCLEOTIDE SEQUENCE [LARGE SCALE GENOMIC DNA]</scope>
    <source>
        <strain evidence="8 9">A21</strain>
    </source>
</reference>
<dbReference type="PANTHER" id="PTHR48111:SF1">
    <property type="entry name" value="TWO-COMPONENT RESPONSE REGULATOR ORR33"/>
    <property type="match status" value="1"/>
</dbReference>
<keyword evidence="3" id="KW-0805">Transcription regulation</keyword>
<dbReference type="SUPFAM" id="SSF52172">
    <property type="entry name" value="CheY-like"/>
    <property type="match status" value="1"/>
</dbReference>
<dbReference type="GO" id="GO:0032993">
    <property type="term" value="C:protein-DNA complex"/>
    <property type="evidence" value="ECO:0007669"/>
    <property type="project" value="TreeGrafter"/>
</dbReference>
<proteinExistence type="predicted"/>
<dbReference type="InterPro" id="IPR039420">
    <property type="entry name" value="WalR-like"/>
</dbReference>
<dbReference type="RefSeq" id="WP_154149872.1">
    <property type="nucleotide sequence ID" value="NZ_SZWE01000001.1"/>
</dbReference>
<evidence type="ECO:0000256" key="3">
    <source>
        <dbReference type="ARBA" id="ARBA00023015"/>
    </source>
</evidence>
<feature type="modified residue" description="4-aspartylphosphate" evidence="6">
    <location>
        <position position="54"/>
    </location>
</feature>
<gene>
    <name evidence="8" type="ORF">FDP25_05995</name>
</gene>
<keyword evidence="9" id="KW-1185">Reference proteome</keyword>
<feature type="domain" description="Response regulatory" evidence="7">
    <location>
        <begin position="2"/>
        <end position="121"/>
    </location>
</feature>
<organism evidence="8 9">
    <name type="scientific">Roseovarius bejariae</name>
    <dbReference type="NCBI Taxonomy" id="2576383"/>
    <lineage>
        <taxon>Bacteria</taxon>
        <taxon>Pseudomonadati</taxon>
        <taxon>Pseudomonadota</taxon>
        <taxon>Alphaproteobacteria</taxon>
        <taxon>Rhodobacterales</taxon>
        <taxon>Roseobacteraceae</taxon>
        <taxon>Roseovarius</taxon>
    </lineage>
</organism>
<dbReference type="PANTHER" id="PTHR48111">
    <property type="entry name" value="REGULATOR OF RPOS"/>
    <property type="match status" value="1"/>
</dbReference>
<dbReference type="GO" id="GO:0006355">
    <property type="term" value="P:regulation of DNA-templated transcription"/>
    <property type="evidence" value="ECO:0007669"/>
    <property type="project" value="TreeGrafter"/>
</dbReference>
<evidence type="ECO:0000256" key="6">
    <source>
        <dbReference type="PROSITE-ProRule" id="PRU00169"/>
    </source>
</evidence>
<dbReference type="GO" id="GO:0000976">
    <property type="term" value="F:transcription cis-regulatory region binding"/>
    <property type="evidence" value="ECO:0007669"/>
    <property type="project" value="TreeGrafter"/>
</dbReference>
<evidence type="ECO:0000256" key="2">
    <source>
        <dbReference type="ARBA" id="ARBA00023012"/>
    </source>
</evidence>
<dbReference type="Gene3D" id="3.40.50.2300">
    <property type="match status" value="1"/>
</dbReference>
<dbReference type="AlphaFoldDB" id="A0A844D1B7"/>
<evidence type="ECO:0000256" key="5">
    <source>
        <dbReference type="ARBA" id="ARBA00023163"/>
    </source>
</evidence>
<dbReference type="EMBL" id="SZWE01000001">
    <property type="protein sequence ID" value="MRU14978.1"/>
    <property type="molecule type" value="Genomic_DNA"/>
</dbReference>
<evidence type="ECO:0000256" key="4">
    <source>
        <dbReference type="ARBA" id="ARBA00023125"/>
    </source>
</evidence>
<evidence type="ECO:0000256" key="1">
    <source>
        <dbReference type="ARBA" id="ARBA00022553"/>
    </source>
</evidence>